<reference evidence="2" key="1">
    <citation type="submission" date="2023-06" db="EMBL/GenBank/DDBJ databases">
        <title>Multi-omics analyses reveal the molecular pathogenesis toolkit of Lasiodiplodia hormozganensis, a cross-kingdom pathogen.</title>
        <authorList>
            <person name="Felix C."/>
            <person name="Meneses R."/>
            <person name="Goncalves M.F.M."/>
            <person name="Tilleman L."/>
            <person name="Duarte A.S."/>
            <person name="Jorrin-Novo J.V."/>
            <person name="Van De Peer Y."/>
            <person name="Deforce D."/>
            <person name="Van Nieuwerburgh F."/>
            <person name="Esteves A.C."/>
            <person name="Alves A."/>
        </authorList>
    </citation>
    <scope>NUCLEOTIDE SEQUENCE</scope>
    <source>
        <strain evidence="2">CBS 339.90</strain>
    </source>
</reference>
<dbReference type="AlphaFoldDB" id="A0AA40BZ42"/>
<dbReference type="Proteomes" id="UP001175001">
    <property type="component" value="Unassembled WGS sequence"/>
</dbReference>
<dbReference type="EMBL" id="JAUJDW010000172">
    <property type="protein sequence ID" value="KAK0618788.1"/>
    <property type="molecule type" value="Genomic_DNA"/>
</dbReference>
<dbReference type="Pfam" id="PF24864">
    <property type="entry name" value="DUF7730"/>
    <property type="match status" value="1"/>
</dbReference>
<protein>
    <recommendedName>
        <fullName evidence="1">DUF7730 domain-containing protein</fullName>
    </recommendedName>
</protein>
<name>A0AA40BZ42_9PEZI</name>
<comment type="caution">
    <text evidence="2">The sequence shown here is derived from an EMBL/GenBank/DDBJ whole genome shotgun (WGS) entry which is preliminary data.</text>
</comment>
<gene>
    <name evidence="2" type="ORF">DIS24_g11533</name>
</gene>
<dbReference type="PANTHER" id="PTHR38790">
    <property type="entry name" value="2EXR DOMAIN-CONTAINING PROTEIN-RELATED"/>
    <property type="match status" value="1"/>
</dbReference>
<organism evidence="2 3">
    <name type="scientific">Lasiodiplodia hormozganensis</name>
    <dbReference type="NCBI Taxonomy" id="869390"/>
    <lineage>
        <taxon>Eukaryota</taxon>
        <taxon>Fungi</taxon>
        <taxon>Dikarya</taxon>
        <taxon>Ascomycota</taxon>
        <taxon>Pezizomycotina</taxon>
        <taxon>Dothideomycetes</taxon>
        <taxon>Dothideomycetes incertae sedis</taxon>
        <taxon>Botryosphaeriales</taxon>
        <taxon>Botryosphaeriaceae</taxon>
        <taxon>Lasiodiplodia</taxon>
    </lineage>
</organism>
<keyword evidence="3" id="KW-1185">Reference proteome</keyword>
<feature type="domain" description="DUF7730" evidence="1">
    <location>
        <begin position="31"/>
        <end position="230"/>
    </location>
</feature>
<evidence type="ECO:0000313" key="3">
    <source>
        <dbReference type="Proteomes" id="UP001175001"/>
    </source>
</evidence>
<dbReference type="InterPro" id="IPR056632">
    <property type="entry name" value="DUF7730"/>
</dbReference>
<evidence type="ECO:0000259" key="1">
    <source>
        <dbReference type="Pfam" id="PF24864"/>
    </source>
</evidence>
<evidence type="ECO:0000313" key="2">
    <source>
        <dbReference type="EMBL" id="KAK0618788.1"/>
    </source>
</evidence>
<accession>A0AA40BZ42</accession>
<sequence>MMQTLYRLWAREEPVATTPSSPADGAQTPDNQFQSPLFKLPAEIRVVIWEYALSGELVHMEHCPALGCYERPSPALPVTWAILHKEERLDCGKTWAQKAWLNHMDWHFTSTVCSKNSELPGGQTVTKGAILGLPLSCKRIYQEALPFLYTGNTFDFKFPQDFICFSKTLPPFLMNPVRRIRIRLELAWGLHSTQPGHMYRVMIRPPVWRQVCDAVKHMQDLQEVRVDLKQAVPLGHIAEVLLLLDELQVEHVVIETYNGVEEIKEYIEESGRQYDVEEVVPWDECFVTFAS</sequence>
<proteinExistence type="predicted"/>